<reference evidence="7 8" key="1">
    <citation type="submission" date="2020-08" db="EMBL/GenBank/DDBJ databases">
        <title>Genomic Encyclopedia of Type Strains, Phase IV (KMG-IV): sequencing the most valuable type-strain genomes for metagenomic binning, comparative biology and taxonomic classification.</title>
        <authorList>
            <person name="Goeker M."/>
        </authorList>
    </citation>
    <scope>NUCLEOTIDE SEQUENCE [LARGE SCALE GENOMIC DNA]</scope>
    <source>
        <strain evidence="7 8">DSM 26963</strain>
    </source>
</reference>
<dbReference type="InterPro" id="IPR003135">
    <property type="entry name" value="ATP-grasp_carboxylate-amine"/>
</dbReference>
<feature type="domain" description="ATP-grasp" evidence="6">
    <location>
        <begin position="118"/>
        <end position="315"/>
    </location>
</feature>
<dbReference type="GO" id="GO:0046872">
    <property type="term" value="F:metal ion binding"/>
    <property type="evidence" value="ECO:0007669"/>
    <property type="project" value="InterPro"/>
</dbReference>
<dbReference type="GO" id="GO:0016874">
    <property type="term" value="F:ligase activity"/>
    <property type="evidence" value="ECO:0007669"/>
    <property type="project" value="UniProtKB-KW"/>
</dbReference>
<dbReference type="InterPro" id="IPR011761">
    <property type="entry name" value="ATP-grasp"/>
</dbReference>
<evidence type="ECO:0000256" key="3">
    <source>
        <dbReference type="ARBA" id="ARBA00022755"/>
    </source>
</evidence>
<protein>
    <submittedName>
        <fullName evidence="7">Biotin carboxylase</fullName>
    </submittedName>
</protein>
<evidence type="ECO:0000256" key="2">
    <source>
        <dbReference type="ARBA" id="ARBA00022741"/>
    </source>
</evidence>
<dbReference type="Proteomes" id="UP000521313">
    <property type="component" value="Unassembled WGS sequence"/>
</dbReference>
<dbReference type="RefSeq" id="WP_183376110.1">
    <property type="nucleotide sequence ID" value="NZ_CALVCN010000007.1"/>
</dbReference>
<sequence>MNFVLISPNYPDNYWLFCRGLKKYGATVLAIVDTAYENLNPNLIQNIDECYVVNNFNNYDEMIRAVGYFTFKYGKIDWIESNNEAWLSLDAKLRDDFNVKTGFDFKTITEYQSKAAMKKYYEDAGIPTARYSLVESEENALEFAHKIGYPLVLKPDHGVGASFTYTIKNDEDLKKYLHVAPKVQMILEEYIEGDVFTLDGICDAQGTIRYLNSLEYVGNCMDSVQYQQSIGAYTAFTISDEYRDIAQRTIHAFHLKNRFFHCEFFRLTKEKKGLGKKGTVIGLEVNFRPPGGFAPDLMNYAGSLDVYDIWAQVLITQQGDYMNIARESAGFAGRRNSISYKYRVKELEQMFKDQWLSTIYLPEAYAATMGDVTISARFKTPEERNAFYKAAFQETLGKDQNSDLKV</sequence>
<dbReference type="Gene3D" id="3.40.50.20">
    <property type="match status" value="1"/>
</dbReference>
<dbReference type="Pfam" id="PF02222">
    <property type="entry name" value="ATP-grasp"/>
    <property type="match status" value="1"/>
</dbReference>
<dbReference type="InterPro" id="IPR013815">
    <property type="entry name" value="ATP_grasp_subdomain_1"/>
</dbReference>
<organism evidence="7 8">
    <name type="scientific">Faecalicoccus acidiformans</name>
    <dbReference type="NCBI Taxonomy" id="915173"/>
    <lineage>
        <taxon>Bacteria</taxon>
        <taxon>Bacillati</taxon>
        <taxon>Bacillota</taxon>
        <taxon>Erysipelotrichia</taxon>
        <taxon>Erysipelotrichales</taxon>
        <taxon>Erysipelotrichaceae</taxon>
        <taxon>Faecalicoccus</taxon>
    </lineage>
</organism>
<evidence type="ECO:0000313" key="7">
    <source>
        <dbReference type="EMBL" id="MBB5185301.1"/>
    </source>
</evidence>
<dbReference type="GO" id="GO:0006164">
    <property type="term" value="P:purine nucleotide biosynthetic process"/>
    <property type="evidence" value="ECO:0007669"/>
    <property type="project" value="UniProtKB-KW"/>
</dbReference>
<evidence type="ECO:0000256" key="4">
    <source>
        <dbReference type="ARBA" id="ARBA00022840"/>
    </source>
</evidence>
<evidence type="ECO:0000313" key="8">
    <source>
        <dbReference type="Proteomes" id="UP000521313"/>
    </source>
</evidence>
<dbReference type="PROSITE" id="PS50975">
    <property type="entry name" value="ATP_GRASP"/>
    <property type="match status" value="1"/>
</dbReference>
<dbReference type="Gene3D" id="3.30.1490.20">
    <property type="entry name" value="ATP-grasp fold, A domain"/>
    <property type="match status" value="1"/>
</dbReference>
<keyword evidence="3" id="KW-0658">Purine biosynthesis</keyword>
<dbReference type="AlphaFoldDB" id="A0A7W8D175"/>
<keyword evidence="1" id="KW-0436">Ligase</keyword>
<comment type="caution">
    <text evidence="7">The sequence shown here is derived from an EMBL/GenBank/DDBJ whole genome shotgun (WGS) entry which is preliminary data.</text>
</comment>
<dbReference type="Gene3D" id="3.30.470.20">
    <property type="entry name" value="ATP-grasp fold, B domain"/>
    <property type="match status" value="1"/>
</dbReference>
<name>A0A7W8D175_9FIRM</name>
<dbReference type="InterPro" id="IPR052032">
    <property type="entry name" value="ATP-dep_AA_Ligase"/>
</dbReference>
<evidence type="ECO:0000259" key="6">
    <source>
        <dbReference type="PROSITE" id="PS50975"/>
    </source>
</evidence>
<evidence type="ECO:0000256" key="1">
    <source>
        <dbReference type="ARBA" id="ARBA00022598"/>
    </source>
</evidence>
<evidence type="ECO:0000256" key="5">
    <source>
        <dbReference type="PROSITE-ProRule" id="PRU00409"/>
    </source>
</evidence>
<dbReference type="EMBL" id="JACHHD010000013">
    <property type="protein sequence ID" value="MBB5185301.1"/>
    <property type="molecule type" value="Genomic_DNA"/>
</dbReference>
<accession>A0A7W8D175</accession>
<proteinExistence type="predicted"/>
<dbReference type="SUPFAM" id="SSF56059">
    <property type="entry name" value="Glutathione synthetase ATP-binding domain-like"/>
    <property type="match status" value="1"/>
</dbReference>
<dbReference type="PANTHER" id="PTHR43585:SF2">
    <property type="entry name" value="ATP-GRASP ENZYME FSQD"/>
    <property type="match status" value="1"/>
</dbReference>
<dbReference type="GO" id="GO:0005524">
    <property type="term" value="F:ATP binding"/>
    <property type="evidence" value="ECO:0007669"/>
    <property type="project" value="UniProtKB-UniRule"/>
</dbReference>
<gene>
    <name evidence="7" type="ORF">HNQ43_001355</name>
</gene>
<keyword evidence="2 5" id="KW-0547">Nucleotide-binding</keyword>
<dbReference type="PANTHER" id="PTHR43585">
    <property type="entry name" value="FUMIPYRROLE BIOSYNTHESIS PROTEIN C"/>
    <property type="match status" value="1"/>
</dbReference>
<keyword evidence="4 5" id="KW-0067">ATP-binding</keyword>